<dbReference type="PRINTS" id="PR00081">
    <property type="entry name" value="GDHRDH"/>
</dbReference>
<name>A0A438NDJ3_EXOME</name>
<dbReference type="Pfam" id="PF13561">
    <property type="entry name" value="adh_short_C2"/>
    <property type="match status" value="1"/>
</dbReference>
<evidence type="ECO:0000256" key="2">
    <source>
        <dbReference type="ARBA" id="ARBA00023002"/>
    </source>
</evidence>
<proteinExistence type="predicted"/>
<keyword evidence="1" id="KW-0521">NADP</keyword>
<protein>
    <submittedName>
        <fullName evidence="3">Uncharacterized protein</fullName>
    </submittedName>
</protein>
<evidence type="ECO:0000313" key="4">
    <source>
        <dbReference type="Proteomes" id="UP000288859"/>
    </source>
</evidence>
<dbReference type="AlphaFoldDB" id="A0A438NDJ3"/>
<comment type="caution">
    <text evidence="3">The sequence shown here is derived from an EMBL/GenBank/DDBJ whole genome shotgun (WGS) entry which is preliminary data.</text>
</comment>
<dbReference type="PANTHER" id="PTHR43639">
    <property type="entry name" value="OXIDOREDUCTASE, SHORT-CHAIN DEHYDROGENASE/REDUCTASE FAMILY (AFU_ORTHOLOGUE AFUA_5G02870)"/>
    <property type="match status" value="1"/>
</dbReference>
<accession>A0A438NDJ3</accession>
<evidence type="ECO:0000256" key="1">
    <source>
        <dbReference type="ARBA" id="ARBA00022857"/>
    </source>
</evidence>
<dbReference type="GO" id="GO:0016491">
    <property type="term" value="F:oxidoreductase activity"/>
    <property type="evidence" value="ECO:0007669"/>
    <property type="project" value="UniProtKB-KW"/>
</dbReference>
<keyword evidence="2" id="KW-0560">Oxidoreductase</keyword>
<organism evidence="3 4">
    <name type="scientific">Exophiala mesophila</name>
    <name type="common">Black yeast-like fungus</name>
    <dbReference type="NCBI Taxonomy" id="212818"/>
    <lineage>
        <taxon>Eukaryota</taxon>
        <taxon>Fungi</taxon>
        <taxon>Dikarya</taxon>
        <taxon>Ascomycota</taxon>
        <taxon>Pezizomycotina</taxon>
        <taxon>Eurotiomycetes</taxon>
        <taxon>Chaetothyriomycetidae</taxon>
        <taxon>Chaetothyriales</taxon>
        <taxon>Herpotrichiellaceae</taxon>
        <taxon>Exophiala</taxon>
    </lineage>
</organism>
<sequence length="261" mass="27679">MGRLEGKVIVVTGAGAGFGRGIVQKLTTEGARVVAVDINGSANESTAKSCPPGTCVAHTADITLEISWRNILSTALDKFSNRLDVVVNCAGVVHVAAPSHEVPEEDFDLMFKVNVKPLYLSTKVIVPFWKKNGIKGVFVNLSSISEPRPRPNLVWYAASKGAVTVVYNLSKKTTKGLAAEYATDGIRYNCIRPAVGDTAMLPRVLGGQDTPEGRKKVLGTVPLGRVCMPEDVANMVLFLASDEASYITGAAFDVDGGRGVS</sequence>
<reference evidence="3 4" key="1">
    <citation type="submission" date="2017-03" db="EMBL/GenBank/DDBJ databases">
        <title>Genomes of endolithic fungi from Antarctica.</title>
        <authorList>
            <person name="Coleine C."/>
            <person name="Masonjones S."/>
            <person name="Stajich J.E."/>
        </authorList>
    </citation>
    <scope>NUCLEOTIDE SEQUENCE [LARGE SCALE GENOMIC DNA]</scope>
    <source>
        <strain evidence="3 4">CCFEE 6314</strain>
    </source>
</reference>
<dbReference type="FunFam" id="3.40.50.720:FF:000084">
    <property type="entry name" value="Short-chain dehydrogenase reductase"/>
    <property type="match status" value="1"/>
</dbReference>
<dbReference type="PANTHER" id="PTHR43639:SF5">
    <property type="entry name" value="OXIDOREDUCTASE, SHORT-CHAIN DEHYDROGENASE_REDUCTASE FAMILY (AFU_ORTHOLOGUE AFUA_6G09140)"/>
    <property type="match status" value="1"/>
</dbReference>
<dbReference type="OrthoDB" id="294295at2759"/>
<dbReference type="VEuPathDB" id="FungiDB:PV10_01811"/>
<dbReference type="InterPro" id="IPR002347">
    <property type="entry name" value="SDR_fam"/>
</dbReference>
<dbReference type="SUPFAM" id="SSF51735">
    <property type="entry name" value="NAD(P)-binding Rossmann-fold domains"/>
    <property type="match status" value="1"/>
</dbReference>
<dbReference type="NCBIfam" id="NF005559">
    <property type="entry name" value="PRK07231.1"/>
    <property type="match status" value="1"/>
</dbReference>
<dbReference type="InterPro" id="IPR036291">
    <property type="entry name" value="NAD(P)-bd_dom_sf"/>
</dbReference>
<dbReference type="Proteomes" id="UP000288859">
    <property type="component" value="Unassembled WGS sequence"/>
</dbReference>
<dbReference type="EMBL" id="NAJM01000006">
    <property type="protein sequence ID" value="RVX73761.1"/>
    <property type="molecule type" value="Genomic_DNA"/>
</dbReference>
<gene>
    <name evidence="3" type="ORF">B0A52_02651</name>
</gene>
<evidence type="ECO:0000313" key="3">
    <source>
        <dbReference type="EMBL" id="RVX73761.1"/>
    </source>
</evidence>
<dbReference type="Gene3D" id="3.40.50.720">
    <property type="entry name" value="NAD(P)-binding Rossmann-like Domain"/>
    <property type="match status" value="1"/>
</dbReference>